<evidence type="ECO:0000259" key="1">
    <source>
        <dbReference type="Pfam" id="PF13472"/>
    </source>
</evidence>
<keyword evidence="3" id="KW-1185">Reference proteome</keyword>
<dbReference type="SUPFAM" id="SSF52266">
    <property type="entry name" value="SGNH hydrolase"/>
    <property type="match status" value="1"/>
</dbReference>
<evidence type="ECO:0000313" key="3">
    <source>
        <dbReference type="Proteomes" id="UP000199042"/>
    </source>
</evidence>
<accession>A0AB38A4X3</accession>
<reference evidence="2 3" key="1">
    <citation type="submission" date="2016-10" db="EMBL/GenBank/DDBJ databases">
        <authorList>
            <person name="Varghese N."/>
            <person name="Submissions S."/>
        </authorList>
    </citation>
    <scope>NUCLEOTIDE SEQUENCE [LARGE SCALE GENOMIC DNA]</scope>
    <source>
        <strain evidence="2 3">DSM 14526</strain>
    </source>
</reference>
<dbReference type="CDD" id="cd00229">
    <property type="entry name" value="SGNH_hydrolase"/>
    <property type="match status" value="1"/>
</dbReference>
<feature type="domain" description="SGNH hydrolase-type esterase" evidence="1">
    <location>
        <begin position="344"/>
        <end position="515"/>
    </location>
</feature>
<dbReference type="Proteomes" id="UP000199042">
    <property type="component" value="Unassembled WGS sequence"/>
</dbReference>
<comment type="caution">
    <text evidence="2">The sequence shown here is derived from an EMBL/GenBank/DDBJ whole genome shotgun (WGS) entry which is preliminary data.</text>
</comment>
<dbReference type="InterPro" id="IPR013830">
    <property type="entry name" value="SGNH_hydro"/>
</dbReference>
<feature type="non-terminal residue" evidence="2">
    <location>
        <position position="1"/>
    </location>
</feature>
<proteinExistence type="predicted"/>
<organism evidence="2 3">
    <name type="scientific">Trichococcus collinsii</name>
    <dbReference type="NCBI Taxonomy" id="157076"/>
    <lineage>
        <taxon>Bacteria</taxon>
        <taxon>Bacillati</taxon>
        <taxon>Bacillota</taxon>
        <taxon>Bacilli</taxon>
        <taxon>Lactobacillales</taxon>
        <taxon>Carnobacteriaceae</taxon>
        <taxon>Trichococcus</taxon>
    </lineage>
</organism>
<dbReference type="Pfam" id="PF13472">
    <property type="entry name" value="Lipase_GDSL_2"/>
    <property type="match status" value="1"/>
</dbReference>
<dbReference type="EMBL" id="FNQH01000023">
    <property type="protein sequence ID" value="SEA98882.1"/>
    <property type="molecule type" value="Genomic_DNA"/>
</dbReference>
<evidence type="ECO:0000313" key="2">
    <source>
        <dbReference type="EMBL" id="SEA98882.1"/>
    </source>
</evidence>
<gene>
    <name evidence="2" type="ORF">SAMN04488525_1232</name>
</gene>
<dbReference type="AlphaFoldDB" id="A0AB38A4X3"/>
<sequence>QLAHIESTKADLSDLPSSAYVFKGSTTFAALPTTGNTLGDVRWTTDNLLNYAWTGTAWTPIGNGAFADGSVVTPKLADKATTIPKLNLETQHAILSKKLFNELEILPIEPKLGLFYQGNYSTASKYAAVIDKFSVSADHILKFSKKYNFILRKFTTDTTNTAVFMSGSELLIPTNPVDILYYSLEIYKYGDAWGTTYTQALVDEVKANFMIFKFSPKIKKRLVPNTISGLIDDGTNGNPQGTYTAATGWGVYDVTLEKGEMIYYDMWVLKGAQSLSKFNVDGTFKESIITTSAVVNTNIKGVYVATEEIEHLKFNHVFTTYPFKCYKIQPDDLKSPLFGKTINFIGDSYVANNTESIDKTWHYKLADKHQMTYNNYGINGNGIVGIRGGTTPMKDRFTAMANNADYIVVIGGENDANLLLDIEEFKTGLDSFIAGLVAKYPKGKICFFTPWNAAWSTRNYIQPYIDAMIERCDHWCVPIFDASKNAGLYSWAGPSYRGFFFQGAYDGAHLNEAGHNNFLTAGEAFLENL</sequence>
<dbReference type="InterPro" id="IPR036514">
    <property type="entry name" value="SGNH_hydro_sf"/>
</dbReference>
<dbReference type="RefSeq" id="WP_143033149.1">
    <property type="nucleotide sequence ID" value="NZ_FNQH01000023.1"/>
</dbReference>
<dbReference type="Gene3D" id="3.40.50.1110">
    <property type="entry name" value="SGNH hydrolase"/>
    <property type="match status" value="1"/>
</dbReference>
<name>A0AB38A4X3_9LACT</name>
<protein>
    <submittedName>
        <fullName evidence="2">Lysophospholipase L1</fullName>
    </submittedName>
</protein>